<evidence type="ECO:0000313" key="2">
    <source>
        <dbReference type="EMBL" id="REH46372.1"/>
    </source>
</evidence>
<proteinExistence type="predicted"/>
<dbReference type="Proteomes" id="UP000256884">
    <property type="component" value="Unassembled WGS sequence"/>
</dbReference>
<name>A0A3E0HIZ6_9FLAO</name>
<dbReference type="InterPro" id="IPR025351">
    <property type="entry name" value="Pvc16_N"/>
</dbReference>
<comment type="caution">
    <text evidence="2">The sequence shown here is derived from an EMBL/GenBank/DDBJ whole genome shotgun (WGS) entry which is preliminary data.</text>
</comment>
<accession>A0A3E0HIZ6</accession>
<keyword evidence="3" id="KW-1185">Reference proteome</keyword>
<gene>
    <name evidence="2" type="ORF">C7448_10842</name>
</gene>
<dbReference type="OrthoDB" id="7560784at2"/>
<sequence length="191" mass="21563">MIFEILQIITEELNTYFDEKSVDLSNIAMAEGDGNSPGNNPDISLTLINTQEEFALKNTSNNRVEGTSVSYRNPKVYLNLYVLFSVDKSSYAESLKSLTKILAFFQGKKVFTHQNTDFEGIDGLGDLKTFKFITQLYTPSFEELNYIWGTLGGKQYPSVLYKITLLEIERDIVTKEGTVISGIEQQSIIKN</sequence>
<organism evidence="2 3">
    <name type="scientific">Tenacibaculum gallaicum</name>
    <dbReference type="NCBI Taxonomy" id="561505"/>
    <lineage>
        <taxon>Bacteria</taxon>
        <taxon>Pseudomonadati</taxon>
        <taxon>Bacteroidota</taxon>
        <taxon>Flavobacteriia</taxon>
        <taxon>Flavobacteriales</taxon>
        <taxon>Flavobacteriaceae</taxon>
        <taxon>Tenacibaculum</taxon>
    </lineage>
</organism>
<evidence type="ECO:0000313" key="3">
    <source>
        <dbReference type="Proteomes" id="UP000256884"/>
    </source>
</evidence>
<dbReference type="RefSeq" id="WP_115901843.1">
    <property type="nucleotide sequence ID" value="NZ_QUNS01000008.1"/>
</dbReference>
<dbReference type="Pfam" id="PF14065">
    <property type="entry name" value="Pvc16_N"/>
    <property type="match status" value="1"/>
</dbReference>
<protein>
    <submittedName>
        <fullName evidence="2">Uncharacterized protein DUF4255</fullName>
    </submittedName>
</protein>
<dbReference type="AlphaFoldDB" id="A0A3E0HIZ6"/>
<dbReference type="EMBL" id="QUNS01000008">
    <property type="protein sequence ID" value="REH46372.1"/>
    <property type="molecule type" value="Genomic_DNA"/>
</dbReference>
<feature type="domain" description="Pvc16 N-terminal" evidence="1">
    <location>
        <begin position="5"/>
        <end position="181"/>
    </location>
</feature>
<evidence type="ECO:0000259" key="1">
    <source>
        <dbReference type="Pfam" id="PF14065"/>
    </source>
</evidence>
<reference evidence="2 3" key="1">
    <citation type="submission" date="2018-08" db="EMBL/GenBank/DDBJ databases">
        <title>Genomic Encyclopedia of Type Strains, Phase IV (KMG-IV): sequencing the most valuable type-strain genomes for metagenomic binning, comparative biology and taxonomic classification.</title>
        <authorList>
            <person name="Goeker M."/>
        </authorList>
    </citation>
    <scope>NUCLEOTIDE SEQUENCE [LARGE SCALE GENOMIC DNA]</scope>
    <source>
        <strain evidence="2 3">DSM 18841</strain>
    </source>
</reference>